<dbReference type="Proteomes" id="UP000603865">
    <property type="component" value="Unassembled WGS sequence"/>
</dbReference>
<reference evidence="1" key="2">
    <citation type="submission" date="2020-09" db="EMBL/GenBank/DDBJ databases">
        <authorList>
            <person name="Sun Q."/>
            <person name="Ohkuma M."/>
        </authorList>
    </citation>
    <scope>NUCLEOTIDE SEQUENCE</scope>
    <source>
        <strain evidence="1">JCM 31311</strain>
    </source>
</reference>
<evidence type="ECO:0000313" key="1">
    <source>
        <dbReference type="EMBL" id="GGR10094.1"/>
    </source>
</evidence>
<evidence type="ECO:0000313" key="2">
    <source>
        <dbReference type="Proteomes" id="UP000603865"/>
    </source>
</evidence>
<proteinExistence type="predicted"/>
<dbReference type="RefSeq" id="WP_189090595.1">
    <property type="nucleotide sequence ID" value="NZ_BMQL01000011.1"/>
</dbReference>
<accession>A0A918C7S9</accession>
<organism evidence="1 2">
    <name type="scientific">Deinococcus ruber</name>
    <dbReference type="NCBI Taxonomy" id="1848197"/>
    <lineage>
        <taxon>Bacteria</taxon>
        <taxon>Thermotogati</taxon>
        <taxon>Deinococcota</taxon>
        <taxon>Deinococci</taxon>
        <taxon>Deinococcales</taxon>
        <taxon>Deinococcaceae</taxon>
        <taxon>Deinococcus</taxon>
    </lineage>
</organism>
<dbReference type="EMBL" id="BMQL01000011">
    <property type="protein sequence ID" value="GGR10094.1"/>
    <property type="molecule type" value="Genomic_DNA"/>
</dbReference>
<protein>
    <submittedName>
        <fullName evidence="1">Uncharacterized protein</fullName>
    </submittedName>
</protein>
<name>A0A918C7S9_9DEIO</name>
<gene>
    <name evidence="1" type="ORF">GCM10008957_23620</name>
</gene>
<comment type="caution">
    <text evidence="1">The sequence shown here is derived from an EMBL/GenBank/DDBJ whole genome shotgun (WGS) entry which is preliminary data.</text>
</comment>
<sequence length="420" mass="44132">MNAAVILRADTVTVVTAKTSAHGPLSQLKSLIKTARARGNTVVVTSNILRQTDDFPGSATELPSLLRTRSLRDRQPHTGLIHPKTNHSGANVLFSETINAQTLMQIQTLLKGTPLRLTTIVGTLEAACRHQSASSVIVADRSGSVGTWGVSDPTISTAVTYRANNTLEEVITGGLEILPKTQDVPGIIVAGDFTDAEVQDAHNLSGLDILRLDDVALGRQALLPAAKSGLGSLVLTPPRSNSGDLKTYALPLGIAGICALGSVLLLTLTGQANSQTAELQQQDQALATPLQQVRQLKTANDTLQTNITNAETLSRDRGVLSGDVLALTTRVSQVNGATLSGLSGPDTVTDLPSYDGQPVIATYTLSAHTVSRQAAEALIENLNQSPYASNTRSVSCKSSRCTVDVTVGLLKRATPSVTRD</sequence>
<reference evidence="1" key="1">
    <citation type="journal article" date="2014" name="Int. J. Syst. Evol. Microbiol.">
        <title>Complete genome sequence of Corynebacterium casei LMG S-19264T (=DSM 44701T), isolated from a smear-ripened cheese.</title>
        <authorList>
            <consortium name="US DOE Joint Genome Institute (JGI-PGF)"/>
            <person name="Walter F."/>
            <person name="Albersmeier A."/>
            <person name="Kalinowski J."/>
            <person name="Ruckert C."/>
        </authorList>
    </citation>
    <scope>NUCLEOTIDE SEQUENCE</scope>
    <source>
        <strain evidence="1">JCM 31311</strain>
    </source>
</reference>
<dbReference type="AlphaFoldDB" id="A0A918C7S9"/>
<keyword evidence="2" id="KW-1185">Reference proteome</keyword>